<keyword evidence="6" id="KW-1185">Reference proteome</keyword>
<dbReference type="InterPro" id="IPR036188">
    <property type="entry name" value="FAD/NAD-bd_sf"/>
</dbReference>
<dbReference type="PANTHER" id="PTHR43429">
    <property type="entry name" value="PYRIDINE NUCLEOTIDE-DISULFIDE OXIDOREDUCTASE DOMAIN-CONTAINING"/>
    <property type="match status" value="1"/>
</dbReference>
<dbReference type="PANTHER" id="PTHR43429:SF2">
    <property type="entry name" value="PYRIDINE NUCLEOTIDE-DISULFIDE OXIDOREDUCTASE DOMAIN-CONTAINING PROTEIN 1"/>
    <property type="match status" value="1"/>
</dbReference>
<dbReference type="Proteomes" id="UP000324222">
    <property type="component" value="Unassembled WGS sequence"/>
</dbReference>
<evidence type="ECO:0000259" key="4">
    <source>
        <dbReference type="Pfam" id="PF07992"/>
    </source>
</evidence>
<evidence type="ECO:0000313" key="5">
    <source>
        <dbReference type="EMBL" id="MPC27397.1"/>
    </source>
</evidence>
<feature type="domain" description="FAD/NAD(P)-binding" evidence="4">
    <location>
        <begin position="133"/>
        <end position="237"/>
    </location>
</feature>
<protein>
    <submittedName>
        <fullName evidence="5">Pyridine nucleotide-disulfide oxidoreductase domain-containing protein 1</fullName>
    </submittedName>
</protein>
<evidence type="ECO:0000256" key="3">
    <source>
        <dbReference type="ARBA" id="ARBA00022827"/>
    </source>
</evidence>
<evidence type="ECO:0000313" key="6">
    <source>
        <dbReference type="Proteomes" id="UP000324222"/>
    </source>
</evidence>
<keyword evidence="3" id="KW-0274">FAD</keyword>
<dbReference type="Pfam" id="PF07992">
    <property type="entry name" value="Pyr_redox_2"/>
    <property type="match status" value="1"/>
</dbReference>
<dbReference type="AlphaFoldDB" id="A0A5B7E228"/>
<comment type="cofactor">
    <cofactor evidence="1">
        <name>FAD</name>
        <dbReference type="ChEBI" id="CHEBI:57692"/>
    </cofactor>
</comment>
<dbReference type="InterPro" id="IPR023753">
    <property type="entry name" value="FAD/NAD-binding_dom"/>
</dbReference>
<reference evidence="5 6" key="1">
    <citation type="submission" date="2019-05" db="EMBL/GenBank/DDBJ databases">
        <title>Another draft genome of Portunus trituberculatus and its Hox gene families provides insights of decapod evolution.</title>
        <authorList>
            <person name="Jeong J.-H."/>
            <person name="Song I."/>
            <person name="Kim S."/>
            <person name="Choi T."/>
            <person name="Kim D."/>
            <person name="Ryu S."/>
            <person name="Kim W."/>
        </authorList>
    </citation>
    <scope>NUCLEOTIDE SEQUENCE [LARGE SCALE GENOMIC DNA]</scope>
    <source>
        <tissue evidence="5">Muscle</tissue>
    </source>
</reference>
<proteinExistence type="predicted"/>
<dbReference type="InterPro" id="IPR050260">
    <property type="entry name" value="FAD-bd_OxRdtase"/>
</dbReference>
<dbReference type="SUPFAM" id="SSF51905">
    <property type="entry name" value="FAD/NAD(P)-binding domain"/>
    <property type="match status" value="1"/>
</dbReference>
<accession>A0A5B7E228</accession>
<organism evidence="5 6">
    <name type="scientific">Portunus trituberculatus</name>
    <name type="common">Swimming crab</name>
    <name type="synonym">Neptunus trituberculatus</name>
    <dbReference type="NCBI Taxonomy" id="210409"/>
    <lineage>
        <taxon>Eukaryota</taxon>
        <taxon>Metazoa</taxon>
        <taxon>Ecdysozoa</taxon>
        <taxon>Arthropoda</taxon>
        <taxon>Crustacea</taxon>
        <taxon>Multicrustacea</taxon>
        <taxon>Malacostraca</taxon>
        <taxon>Eumalacostraca</taxon>
        <taxon>Eucarida</taxon>
        <taxon>Decapoda</taxon>
        <taxon>Pleocyemata</taxon>
        <taxon>Brachyura</taxon>
        <taxon>Eubrachyura</taxon>
        <taxon>Portunoidea</taxon>
        <taxon>Portunidae</taxon>
        <taxon>Portuninae</taxon>
        <taxon>Portunus</taxon>
    </lineage>
</organism>
<keyword evidence="2" id="KW-0285">Flavoprotein</keyword>
<dbReference type="GO" id="GO:0016491">
    <property type="term" value="F:oxidoreductase activity"/>
    <property type="evidence" value="ECO:0007669"/>
    <property type="project" value="InterPro"/>
</dbReference>
<evidence type="ECO:0000256" key="2">
    <source>
        <dbReference type="ARBA" id="ARBA00022630"/>
    </source>
</evidence>
<sequence length="268" mass="29729">MHLLSTTQMCPHDVQPTVHIHFEFWNSRNEVHAAATPSVLHVLSWGQPSRGSAPPQLAASPVSYNPTVTISLPPPLPCRESARLRDSRGALAASAREAFRATANSRARFLLHRAYSTLVEATGCCLSPLGQLRVVLVHTSTGRCFSYQKLCVCTGATPKLLAERGPHVVWLRDTESAQQFQAQIKDARRIMIVGNGGIATEMVYEVTGVEVIWAMKDKHMTAHFIDPGAAEFMQPELLKEKDEGPTVSKRRKYTVEHSSQVQKFLFLF</sequence>
<dbReference type="OrthoDB" id="202203at2759"/>
<dbReference type="Gene3D" id="3.50.50.60">
    <property type="entry name" value="FAD/NAD(P)-binding domain"/>
    <property type="match status" value="2"/>
</dbReference>
<gene>
    <name evidence="5" type="primary">Pyroxd1_1</name>
    <name evidence="5" type="ORF">E2C01_020569</name>
</gene>
<name>A0A5B7E228_PORTR</name>
<comment type="caution">
    <text evidence="5">The sequence shown here is derived from an EMBL/GenBank/DDBJ whole genome shotgun (WGS) entry which is preliminary data.</text>
</comment>
<evidence type="ECO:0000256" key="1">
    <source>
        <dbReference type="ARBA" id="ARBA00001974"/>
    </source>
</evidence>
<dbReference type="EMBL" id="VSRR010001740">
    <property type="protein sequence ID" value="MPC27397.1"/>
    <property type="molecule type" value="Genomic_DNA"/>
</dbReference>